<dbReference type="OrthoDB" id="8938333at2759"/>
<keyword evidence="7" id="KW-1015">Disulfide bond</keyword>
<dbReference type="Proteomes" id="UP000515159">
    <property type="component" value="Chromosome 5"/>
</dbReference>
<keyword evidence="8" id="KW-0325">Glycoprotein</keyword>
<comment type="subcellular location">
    <subcellularLocation>
        <location evidence="1">Cell membrane</location>
    </subcellularLocation>
</comment>
<name>A0A6P8RDH7_GEOSA</name>
<keyword evidence="12" id="KW-1185">Reference proteome</keyword>
<gene>
    <name evidence="13" type="primary">MUC13</name>
</gene>
<feature type="region of interest" description="Disordered" evidence="9">
    <location>
        <begin position="47"/>
        <end position="292"/>
    </location>
</feature>
<evidence type="ECO:0000256" key="10">
    <source>
        <dbReference type="SAM" id="Phobius"/>
    </source>
</evidence>
<reference evidence="13" key="1">
    <citation type="submission" date="2025-08" db="UniProtKB">
        <authorList>
            <consortium name="RefSeq"/>
        </authorList>
    </citation>
    <scope>IDENTIFICATION</scope>
</reference>
<evidence type="ECO:0000256" key="11">
    <source>
        <dbReference type="SAM" id="SignalP"/>
    </source>
</evidence>
<dbReference type="PANTHER" id="PTHR24037:SF10">
    <property type="entry name" value="MUCIN-13"/>
    <property type="match status" value="1"/>
</dbReference>
<keyword evidence="10" id="KW-0812">Transmembrane</keyword>
<dbReference type="Gene3D" id="2.10.25.10">
    <property type="entry name" value="Laminin"/>
    <property type="match status" value="1"/>
</dbReference>
<evidence type="ECO:0000313" key="12">
    <source>
        <dbReference type="Proteomes" id="UP000515159"/>
    </source>
</evidence>
<feature type="transmembrane region" description="Helical" evidence="10">
    <location>
        <begin position="533"/>
        <end position="561"/>
    </location>
</feature>
<dbReference type="InParanoid" id="A0A6P8RDH7"/>
<dbReference type="GO" id="GO:0005886">
    <property type="term" value="C:plasma membrane"/>
    <property type="evidence" value="ECO:0007669"/>
    <property type="project" value="UniProtKB-SubCell"/>
</dbReference>
<keyword evidence="10" id="KW-1133">Transmembrane helix</keyword>
<feature type="chain" id="PRO_5027910728" evidence="11">
    <location>
        <begin position="22"/>
        <end position="646"/>
    </location>
</feature>
<dbReference type="GeneID" id="117360628"/>
<feature type="compositionally biased region" description="Polar residues" evidence="9">
    <location>
        <begin position="47"/>
        <end position="265"/>
    </location>
</feature>
<keyword evidence="3" id="KW-0245">EGF-like domain</keyword>
<organism evidence="12 13">
    <name type="scientific">Geotrypetes seraphini</name>
    <name type="common">Gaboon caecilian</name>
    <name type="synonym">Caecilia seraphini</name>
    <dbReference type="NCBI Taxonomy" id="260995"/>
    <lineage>
        <taxon>Eukaryota</taxon>
        <taxon>Metazoa</taxon>
        <taxon>Chordata</taxon>
        <taxon>Craniata</taxon>
        <taxon>Vertebrata</taxon>
        <taxon>Euteleostomi</taxon>
        <taxon>Amphibia</taxon>
        <taxon>Gymnophiona</taxon>
        <taxon>Geotrypetes</taxon>
    </lineage>
</organism>
<proteinExistence type="predicted"/>
<protein>
    <submittedName>
        <fullName evidence="13">Mucin-13 isoform X1</fullName>
    </submittedName>
</protein>
<evidence type="ECO:0000256" key="7">
    <source>
        <dbReference type="ARBA" id="ARBA00023157"/>
    </source>
</evidence>
<dbReference type="PANTHER" id="PTHR24037">
    <property type="entry name" value="HEART DEVELOPMENT PROTEIN WITH EGF-LIKE DOMAINS 1"/>
    <property type="match status" value="1"/>
</dbReference>
<keyword evidence="4 11" id="KW-0732">Signal</keyword>
<evidence type="ECO:0000256" key="6">
    <source>
        <dbReference type="ARBA" id="ARBA00023136"/>
    </source>
</evidence>
<dbReference type="FunCoup" id="A0A6P8RDH7">
    <property type="interactions" value="324"/>
</dbReference>
<evidence type="ECO:0000313" key="13">
    <source>
        <dbReference type="RefSeq" id="XP_033800578.1"/>
    </source>
</evidence>
<sequence length="646" mass="68031">MRGRFLLLLCNLAFCLQGLHATSSTASTSKATTTLNSETTVSTAAGNVTSATSKPETTVSTAAGNVTSATSKPETTVSTAAGNVTSPPSKPETTTAAGNETSPPSKPETTVSTGVGNETSPPSKPETTVSTGVGNETSPPSKPETTVSTAAGSETSPPSKPETTVSTAAGSETSPPSKPETTVSTAAGSETSPPSKPETTVSTAAGSETSPPSKPETTVSTAAGSETSPPSKPETTVSTAAGNETSPPSKPETTVSTAAGNETSPPSKPEITGPTSEMTSSEATSSTVSPAPCDENPCGNVKCINTAKSYICQCPFAYFFNSTEQSCDIGKSFYGKLTLNETYNATVQNTSSLTFQTLYDNVTKFFKDCFNRSDYGQTVISEIGPETPSSRTRNAAHGTHVKVINMFRQNSNISEDEVDAKINEIIKSYNYIQTFKKSDVCGGRFYCDIETTICNITTAQSTPICACKDGYYPNALVVTACRACEADCGATGTMTYCQLQDTPVCKCQPNYSNTTGKCEPCSFGYSGEDCKDAALLIVVIVIVVCGVIMLALIGAVISLKLKKNGSSQEKRYLLSNQDPVDRINPTGPFTFPKVQMQNAAAANKQASNPYEREAQFTRHVPKRDYDDEEGHWYEMTNNNTKNQLKF</sequence>
<keyword evidence="5" id="KW-0677">Repeat</keyword>
<dbReference type="KEGG" id="gsh:117360628"/>
<dbReference type="AlphaFoldDB" id="A0A6P8RDH7"/>
<accession>A0A6P8RDH7</accession>
<evidence type="ECO:0000256" key="5">
    <source>
        <dbReference type="ARBA" id="ARBA00022737"/>
    </source>
</evidence>
<feature type="compositionally biased region" description="Low complexity" evidence="9">
    <location>
        <begin position="275"/>
        <end position="289"/>
    </location>
</feature>
<evidence type="ECO:0000256" key="4">
    <source>
        <dbReference type="ARBA" id="ARBA00022729"/>
    </source>
</evidence>
<dbReference type="CTD" id="56667"/>
<dbReference type="InterPro" id="IPR000152">
    <property type="entry name" value="EGF-type_Asp/Asn_hydroxyl_site"/>
</dbReference>
<evidence type="ECO:0000256" key="8">
    <source>
        <dbReference type="ARBA" id="ARBA00023180"/>
    </source>
</evidence>
<evidence type="ECO:0000256" key="1">
    <source>
        <dbReference type="ARBA" id="ARBA00004236"/>
    </source>
</evidence>
<feature type="signal peptide" evidence="11">
    <location>
        <begin position="1"/>
        <end position="21"/>
    </location>
</feature>
<evidence type="ECO:0000256" key="2">
    <source>
        <dbReference type="ARBA" id="ARBA00022475"/>
    </source>
</evidence>
<dbReference type="PROSITE" id="PS00010">
    <property type="entry name" value="ASX_HYDROXYL"/>
    <property type="match status" value="1"/>
</dbReference>
<keyword evidence="2" id="KW-1003">Cell membrane</keyword>
<evidence type="ECO:0000256" key="9">
    <source>
        <dbReference type="SAM" id="MobiDB-lite"/>
    </source>
</evidence>
<dbReference type="RefSeq" id="XP_033800578.1">
    <property type="nucleotide sequence ID" value="XM_033944687.1"/>
</dbReference>
<keyword evidence="6 10" id="KW-0472">Membrane</keyword>
<evidence type="ECO:0000256" key="3">
    <source>
        <dbReference type="ARBA" id="ARBA00022536"/>
    </source>
</evidence>